<dbReference type="InterPro" id="IPR013424">
    <property type="entry name" value="Ice-binding_C"/>
</dbReference>
<dbReference type="RefSeq" id="WP_119320013.1">
    <property type="nucleotide sequence ID" value="NZ_AP025739.1"/>
</dbReference>
<proteinExistence type="predicted"/>
<evidence type="ECO:0000313" key="1">
    <source>
        <dbReference type="EMBL" id="BDI28057.1"/>
    </source>
</evidence>
<evidence type="ECO:0000313" key="2">
    <source>
        <dbReference type="Proteomes" id="UP000287394"/>
    </source>
</evidence>
<dbReference type="AlphaFoldDB" id="A0A402CRI9"/>
<sequence length="207" mass="20711">MLTRNAIGGAIAVAALGALLSGTQANAQNFTYSTSYASTSIVSGTSTLTILPTTAGPVGATTFITLSNLSLNTTPGTGPNHFNDPYSATITIHDVASGGNITKSFSGSFVGDADGGVGGNAPSTSVTDVFSTPALTFSFADGTYTLNRTFTTPPGATGSLGTQGAIVTFTPNRLTTPEPGSVVAFLAGGSILALLAFRRRTSFTPTA</sequence>
<organism evidence="1 2">
    <name type="scientific">Capsulimonas corticalis</name>
    <dbReference type="NCBI Taxonomy" id="2219043"/>
    <lineage>
        <taxon>Bacteria</taxon>
        <taxon>Bacillati</taxon>
        <taxon>Armatimonadota</taxon>
        <taxon>Armatimonadia</taxon>
        <taxon>Capsulimonadales</taxon>
        <taxon>Capsulimonadaceae</taxon>
        <taxon>Capsulimonas</taxon>
    </lineage>
</organism>
<name>A0A402CRI9_9BACT</name>
<protein>
    <submittedName>
        <fullName evidence="1">Uncharacterized protein</fullName>
    </submittedName>
</protein>
<accession>A0A402CRI9</accession>
<keyword evidence="2" id="KW-1185">Reference proteome</keyword>
<dbReference type="EMBL" id="AP025739">
    <property type="protein sequence ID" value="BDI28057.1"/>
    <property type="molecule type" value="Genomic_DNA"/>
</dbReference>
<dbReference type="Proteomes" id="UP000287394">
    <property type="component" value="Chromosome"/>
</dbReference>
<dbReference type="NCBIfam" id="TIGR02595">
    <property type="entry name" value="PEP_CTERM"/>
    <property type="match status" value="1"/>
</dbReference>
<reference evidence="1 2" key="1">
    <citation type="journal article" date="2019" name="Int. J. Syst. Evol. Microbiol.">
        <title>Capsulimonas corticalis gen. nov., sp. nov., an aerobic capsulated bacterium, of a novel bacterial order, Capsulimonadales ord. nov., of the class Armatimonadia of the phylum Armatimonadetes.</title>
        <authorList>
            <person name="Li J."/>
            <person name="Kudo C."/>
            <person name="Tonouchi A."/>
        </authorList>
    </citation>
    <scope>NUCLEOTIDE SEQUENCE [LARGE SCALE GENOMIC DNA]</scope>
    <source>
        <strain evidence="1 2">AX-7</strain>
    </source>
</reference>
<dbReference type="KEGG" id="ccot:CCAX7_001080"/>
<gene>
    <name evidence="1" type="ORF">CCAX7_001080</name>
</gene>